<dbReference type="InterPro" id="IPR039274">
    <property type="entry name" value="FPF1"/>
</dbReference>
<name>A0A1U7UYH3_NICSY</name>
<evidence type="ECO:0000313" key="2">
    <source>
        <dbReference type="Proteomes" id="UP000189701"/>
    </source>
</evidence>
<sequence length="107" mass="12669">MYDVLEKYCTVLSYNCKSRSSGRRKVLVHVPSNEVITSYVVLERKIYSLGWERYYDDLDLLHIGEVTVRDRGTRWFRIELVILVVMAREIYSSGRFKVSDDLLIQML</sequence>
<dbReference type="Proteomes" id="UP000189701">
    <property type="component" value="Unplaced"/>
</dbReference>
<dbReference type="AlphaFoldDB" id="A0A1U7UYH3"/>
<dbReference type="GO" id="GO:0009909">
    <property type="term" value="P:regulation of flower development"/>
    <property type="evidence" value="ECO:0007669"/>
    <property type="project" value="InterPro"/>
</dbReference>
<organism evidence="2 3">
    <name type="scientific">Nicotiana sylvestris</name>
    <name type="common">Wood tobacco</name>
    <name type="synonym">South American tobacco</name>
    <dbReference type="NCBI Taxonomy" id="4096"/>
    <lineage>
        <taxon>Eukaryota</taxon>
        <taxon>Viridiplantae</taxon>
        <taxon>Streptophyta</taxon>
        <taxon>Embryophyta</taxon>
        <taxon>Tracheophyta</taxon>
        <taxon>Spermatophyta</taxon>
        <taxon>Magnoliopsida</taxon>
        <taxon>eudicotyledons</taxon>
        <taxon>Gunneridae</taxon>
        <taxon>Pentapetalae</taxon>
        <taxon>asterids</taxon>
        <taxon>lamiids</taxon>
        <taxon>Solanales</taxon>
        <taxon>Solanaceae</taxon>
        <taxon>Nicotianoideae</taxon>
        <taxon>Nicotianeae</taxon>
        <taxon>Nicotiana</taxon>
    </lineage>
</organism>
<accession>A0A1U7UYH3</accession>
<reference evidence="2" key="1">
    <citation type="journal article" date="2013" name="Genome Biol.">
        <title>Reference genomes and transcriptomes of Nicotiana sylvestris and Nicotiana tomentosiformis.</title>
        <authorList>
            <person name="Sierro N."/>
            <person name="Battey J.N."/>
            <person name="Ouadi S."/>
            <person name="Bovet L."/>
            <person name="Goepfert S."/>
            <person name="Bakaher N."/>
            <person name="Peitsch M.C."/>
            <person name="Ivanov N.V."/>
        </authorList>
    </citation>
    <scope>NUCLEOTIDE SEQUENCE [LARGE SCALE GENOMIC DNA]</scope>
</reference>
<evidence type="ECO:0000313" key="3">
    <source>
        <dbReference type="RefSeq" id="XP_009761072.1"/>
    </source>
</evidence>
<dbReference type="PANTHER" id="PTHR33433">
    <property type="entry name" value="FLOWERING-PROMOTING FACTOR 1-LIKE PROTEIN 1"/>
    <property type="match status" value="1"/>
</dbReference>
<dbReference type="RefSeq" id="XP_009761072.1">
    <property type="nucleotide sequence ID" value="XM_009762770.1"/>
</dbReference>
<dbReference type="STRING" id="4096.A0A1U7UYH3"/>
<keyword evidence="2" id="KW-1185">Reference proteome</keyword>
<reference evidence="3" key="2">
    <citation type="submission" date="2025-08" db="UniProtKB">
        <authorList>
            <consortium name="RefSeq"/>
        </authorList>
    </citation>
    <scope>IDENTIFICATION</scope>
    <source>
        <tissue evidence="3">Leaf</tissue>
    </source>
</reference>
<proteinExistence type="inferred from homology"/>
<evidence type="ECO:0000256" key="1">
    <source>
        <dbReference type="ARBA" id="ARBA00008013"/>
    </source>
</evidence>
<gene>
    <name evidence="3" type="primary">LOC104213297</name>
</gene>
<protein>
    <submittedName>
        <fullName evidence="3">Flowering-promoting factor 1-like protein 3</fullName>
    </submittedName>
</protein>
<comment type="similarity">
    <text evidence="1">Belongs to the FPF1 family.</text>
</comment>